<protein>
    <submittedName>
        <fullName evidence="1">Uncharacterized protein</fullName>
    </submittedName>
</protein>
<proteinExistence type="predicted"/>
<gene>
    <name evidence="1" type="ORF">KDW03_05470</name>
</gene>
<dbReference type="EMBL" id="CP073355">
    <property type="protein sequence ID" value="URA11246.1"/>
    <property type="molecule type" value="Genomic_DNA"/>
</dbReference>
<accession>A0AAX3BG40</accession>
<reference evidence="1" key="2">
    <citation type="submission" date="2022-06" db="EMBL/GenBank/DDBJ databases">
        <title>Thermospira aquatica gen. nov., sp. nov.</title>
        <authorList>
            <person name="Ben Ali Gam Z."/>
            <person name="Labat M."/>
        </authorList>
    </citation>
    <scope>NUCLEOTIDE SEQUENCE</scope>
    <source>
        <strain evidence="1">F1F22</strain>
    </source>
</reference>
<dbReference type="Proteomes" id="UP001056539">
    <property type="component" value="Chromosome"/>
</dbReference>
<name>A0AAX3BG40_9SPIR</name>
<organism evidence="1 2">
    <name type="scientific">Thermospira aquatica</name>
    <dbReference type="NCBI Taxonomy" id="2828656"/>
    <lineage>
        <taxon>Bacteria</taxon>
        <taxon>Pseudomonadati</taxon>
        <taxon>Spirochaetota</taxon>
        <taxon>Spirochaetia</taxon>
        <taxon>Brevinematales</taxon>
        <taxon>Thermospiraceae</taxon>
        <taxon>Thermospira</taxon>
    </lineage>
</organism>
<keyword evidence="2" id="KW-1185">Reference proteome</keyword>
<dbReference type="RefSeq" id="WP_271436380.1">
    <property type="nucleotide sequence ID" value="NZ_CP073355.1"/>
</dbReference>
<sequence>MKRIFVLLFIGIVGWFWALDATQIASWLEMERVSVGDAVWLVESLDNPSLEKDKISWEKYRGLKEDAVLTAGRLAQVLIKSGKVKGGLLYRLAGWDRYAVIALHYEGLVDENVVCSTPLSGAEMVGIISKVQ</sequence>
<dbReference type="KEGG" id="taqu:KDW03_05470"/>
<dbReference type="AlphaFoldDB" id="A0AAX3BG40"/>
<reference evidence="1" key="1">
    <citation type="submission" date="2021-04" db="EMBL/GenBank/DDBJ databases">
        <authorList>
            <person name="Postec A."/>
        </authorList>
    </citation>
    <scope>NUCLEOTIDE SEQUENCE</scope>
    <source>
        <strain evidence="1">F1F22</strain>
    </source>
</reference>
<evidence type="ECO:0000313" key="2">
    <source>
        <dbReference type="Proteomes" id="UP001056539"/>
    </source>
</evidence>
<evidence type="ECO:0000313" key="1">
    <source>
        <dbReference type="EMBL" id="URA11246.1"/>
    </source>
</evidence>